<evidence type="ECO:0000259" key="3">
    <source>
        <dbReference type="PROSITE" id="PS50404"/>
    </source>
</evidence>
<dbReference type="InterPro" id="IPR003080">
    <property type="entry name" value="GST_alpha"/>
</dbReference>
<dbReference type="SFLD" id="SFLDS00019">
    <property type="entry name" value="Glutathione_Transferase_(cytos"/>
    <property type="match status" value="1"/>
</dbReference>
<dbReference type="PROSITE" id="PS50404">
    <property type="entry name" value="GST_NTER"/>
    <property type="match status" value="1"/>
</dbReference>
<dbReference type="Gene3D" id="3.40.30.10">
    <property type="entry name" value="Glutaredoxin"/>
    <property type="match status" value="1"/>
</dbReference>
<dbReference type="Ensembl" id="ENSSSCT00070017563.1">
    <property type="protein sequence ID" value="ENSSSCP00070014560.1"/>
    <property type="gene ID" value="ENSSSCG00070008988.1"/>
</dbReference>
<dbReference type="PANTHER" id="PTHR11571:SF107">
    <property type="entry name" value="GLUTATHIONE S-TRANSFERASE A1"/>
    <property type="match status" value="1"/>
</dbReference>
<dbReference type="Proteomes" id="UP000314985">
    <property type="component" value="Chromosome 7"/>
</dbReference>
<dbReference type="SUPFAM" id="SSF47616">
    <property type="entry name" value="GST C-terminal domain-like"/>
    <property type="match status" value="1"/>
</dbReference>
<reference evidence="5" key="2">
    <citation type="submission" date="2025-05" db="UniProtKB">
        <authorList>
            <consortium name="Ensembl"/>
        </authorList>
    </citation>
    <scope>IDENTIFICATION</scope>
</reference>
<dbReference type="PROSITE" id="PS50405">
    <property type="entry name" value="GST_CTER"/>
    <property type="match status" value="1"/>
</dbReference>
<dbReference type="PANTHER" id="PTHR11571">
    <property type="entry name" value="GLUTATHIONE S-TRANSFERASE"/>
    <property type="match status" value="1"/>
</dbReference>
<dbReference type="InterPro" id="IPR036282">
    <property type="entry name" value="Glutathione-S-Trfase_C_sf"/>
</dbReference>
<feature type="domain" description="GST N-terminal" evidence="3">
    <location>
        <begin position="3"/>
        <end position="83"/>
    </location>
</feature>
<dbReference type="Pfam" id="PF02798">
    <property type="entry name" value="GST_N"/>
    <property type="match status" value="1"/>
</dbReference>
<dbReference type="EC" id="2.5.1.18" evidence="1"/>
<dbReference type="InterPro" id="IPR040079">
    <property type="entry name" value="Glutathione_S-Trfase"/>
</dbReference>
<name>A0A4X1THC8_PIG</name>
<proteinExistence type="predicted"/>
<dbReference type="GO" id="GO:0004364">
    <property type="term" value="F:glutathione transferase activity"/>
    <property type="evidence" value="ECO:0007669"/>
    <property type="project" value="UniProtKB-EC"/>
</dbReference>
<dbReference type="PRINTS" id="PR01266">
    <property type="entry name" value="GSTRNSFRASEA"/>
</dbReference>
<protein>
    <recommendedName>
        <fullName evidence="1">glutathione transferase</fullName>
        <ecNumber evidence="1">2.5.1.18</ecNumber>
    </recommendedName>
</protein>
<dbReference type="InterPro" id="IPR010987">
    <property type="entry name" value="Glutathione-S-Trfase_C-like"/>
</dbReference>
<evidence type="ECO:0000313" key="5">
    <source>
        <dbReference type="Ensembl" id="ENSSSCP00070014560.1"/>
    </source>
</evidence>
<evidence type="ECO:0000259" key="4">
    <source>
        <dbReference type="PROSITE" id="PS50405"/>
    </source>
</evidence>
<organism evidence="5 6">
    <name type="scientific">Sus scrofa</name>
    <name type="common">Pig</name>
    <dbReference type="NCBI Taxonomy" id="9823"/>
    <lineage>
        <taxon>Eukaryota</taxon>
        <taxon>Metazoa</taxon>
        <taxon>Chordata</taxon>
        <taxon>Craniata</taxon>
        <taxon>Vertebrata</taxon>
        <taxon>Euteleostomi</taxon>
        <taxon>Mammalia</taxon>
        <taxon>Eutheria</taxon>
        <taxon>Laurasiatheria</taxon>
        <taxon>Artiodactyla</taxon>
        <taxon>Suina</taxon>
        <taxon>Suidae</taxon>
        <taxon>Sus</taxon>
    </lineage>
</organism>
<evidence type="ECO:0000256" key="2">
    <source>
        <dbReference type="ARBA" id="ARBA00022679"/>
    </source>
</evidence>
<evidence type="ECO:0000256" key="1">
    <source>
        <dbReference type="ARBA" id="ARBA00012452"/>
    </source>
</evidence>
<dbReference type="Ensembl" id="ENSSSCT00070017550.1">
    <property type="protein sequence ID" value="ENSSSCP00070014546.1"/>
    <property type="gene ID" value="ENSSSCG00070008988.1"/>
</dbReference>
<dbReference type="InterPro" id="IPR036249">
    <property type="entry name" value="Thioredoxin-like_sf"/>
</dbReference>
<dbReference type="InterPro" id="IPR004045">
    <property type="entry name" value="Glutathione_S-Trfase_N"/>
</dbReference>
<evidence type="ECO:0000313" key="6">
    <source>
        <dbReference type="Proteomes" id="UP000314985"/>
    </source>
</evidence>
<dbReference type="Gene3D" id="1.20.1050.10">
    <property type="match status" value="1"/>
</dbReference>
<feature type="domain" description="GST C-terminal" evidence="4">
    <location>
        <begin position="85"/>
        <end position="183"/>
    </location>
</feature>
<reference evidence="5 6" key="1">
    <citation type="submission" date="2017-08" db="EMBL/GenBank/DDBJ databases">
        <title>USMARCv1.0.</title>
        <authorList>
            <person name="Hannum G.I."/>
            <person name="Koren S."/>
            <person name="Schroeder S.G."/>
            <person name="Chin S.C."/>
            <person name="Nonneman D.J."/>
            <person name="Becker S.A."/>
            <person name="Rosen B.D."/>
            <person name="Bickhart D.M."/>
            <person name="Putnam N.H."/>
            <person name="Green R.E."/>
            <person name="Tuggle C.K."/>
            <person name="Liu H."/>
            <person name="Rohrer G.A."/>
            <person name="Warr A."/>
            <person name="Hall R."/>
            <person name="Kim K."/>
            <person name="Hume D.A."/>
            <person name="Talbot R."/>
            <person name="Chow W."/>
            <person name="Howe K."/>
            <person name="Schwartz A.S."/>
            <person name="Watson M."/>
            <person name="Archibald A.L."/>
            <person name="Phillippy A.M."/>
            <person name="Smith T.P.L."/>
        </authorList>
    </citation>
    <scope>NUCLEOTIDE SEQUENCE [LARGE SCALE GENOMIC DNA]</scope>
</reference>
<dbReference type="SUPFAM" id="SSF52833">
    <property type="entry name" value="Thioredoxin-like"/>
    <property type="match status" value="1"/>
</dbReference>
<dbReference type="CDD" id="cd03077">
    <property type="entry name" value="GST_N_Alpha"/>
    <property type="match status" value="1"/>
</dbReference>
<accession>A0A4X1THC8</accession>
<dbReference type="InterPro" id="IPR050213">
    <property type="entry name" value="GST_superfamily"/>
</dbReference>
<sequence>MAGKPILHYFNGRGRMECIRWLLAAAGVEFEEKFIKTPEDLDKLTNDGSLLFQQVPMVEIDGMKLVQTRAILNYIATKYNLYGKDAKERALIDMYTEGVADLGEMILLLPLCPPNEKDAKVASIKEKSTNRYLPAFEKVSGPFSILGTEIRGQRKVVGGIPGALTLAGIPGALTFTSVSLPKS</sequence>
<dbReference type="AlphaFoldDB" id="A0A4X1THC8"/>
<keyword evidence="2" id="KW-0808">Transferase</keyword>